<dbReference type="InterPro" id="IPR043502">
    <property type="entry name" value="DNA/RNA_pol_sf"/>
</dbReference>
<dbReference type="Pfam" id="PF00817">
    <property type="entry name" value="IMS"/>
    <property type="match status" value="1"/>
</dbReference>
<dbReference type="PANTHER" id="PTHR35369">
    <property type="entry name" value="BLR3025 PROTEIN-RELATED"/>
    <property type="match status" value="1"/>
</dbReference>
<keyword evidence="5" id="KW-1185">Reference proteome</keyword>
<comment type="caution">
    <text evidence="4">The sequence shown here is derived from an EMBL/GenBank/DDBJ whole genome shotgun (WGS) entry which is preliminary data.</text>
</comment>
<organism evidence="4 5">
    <name type="scientific">Mucilaginibacter lutimaris</name>
    <dbReference type="NCBI Taxonomy" id="931629"/>
    <lineage>
        <taxon>Bacteria</taxon>
        <taxon>Pseudomonadati</taxon>
        <taxon>Bacteroidota</taxon>
        <taxon>Sphingobacteriia</taxon>
        <taxon>Sphingobacteriales</taxon>
        <taxon>Sphingobacteriaceae</taxon>
        <taxon>Mucilaginibacter</taxon>
    </lineage>
</organism>
<reference evidence="5" key="1">
    <citation type="journal article" date="2019" name="Int. J. Syst. Evol. Microbiol.">
        <title>The Global Catalogue of Microorganisms (GCM) 10K type strain sequencing project: providing services to taxonomists for standard genome sequencing and annotation.</title>
        <authorList>
            <consortium name="The Broad Institute Genomics Platform"/>
            <consortium name="The Broad Institute Genome Sequencing Center for Infectious Disease"/>
            <person name="Wu L."/>
            <person name="Ma J."/>
        </authorList>
    </citation>
    <scope>NUCLEOTIDE SEQUENCE [LARGE SCALE GENOMIC DNA]</scope>
    <source>
        <strain evidence="5">CCUG 60742</strain>
    </source>
</reference>
<proteinExistence type="inferred from homology"/>
<dbReference type="EMBL" id="JBHTIA010000009">
    <property type="protein sequence ID" value="MFD0766022.1"/>
    <property type="molecule type" value="Genomic_DNA"/>
</dbReference>
<dbReference type="InterPro" id="IPR043128">
    <property type="entry name" value="Rev_trsase/Diguanyl_cyclase"/>
</dbReference>
<evidence type="ECO:0000313" key="5">
    <source>
        <dbReference type="Proteomes" id="UP001597073"/>
    </source>
</evidence>
<dbReference type="PANTHER" id="PTHR35369:SF2">
    <property type="entry name" value="BLR3025 PROTEIN"/>
    <property type="match status" value="1"/>
</dbReference>
<evidence type="ECO:0000259" key="3">
    <source>
        <dbReference type="Pfam" id="PF00817"/>
    </source>
</evidence>
<dbReference type="Proteomes" id="UP001597073">
    <property type="component" value="Unassembled WGS sequence"/>
</dbReference>
<dbReference type="InterPro" id="IPR001126">
    <property type="entry name" value="UmuC"/>
</dbReference>
<evidence type="ECO:0000313" key="4">
    <source>
        <dbReference type="EMBL" id="MFD0766022.1"/>
    </source>
</evidence>
<evidence type="ECO:0000256" key="1">
    <source>
        <dbReference type="ARBA" id="ARBA00010945"/>
    </source>
</evidence>
<accession>A0ABW2ZIT3</accession>
<gene>
    <name evidence="4" type="ORF">ACFQZI_14255</name>
</gene>
<dbReference type="CDD" id="cd03468">
    <property type="entry name" value="PolY_like"/>
    <property type="match status" value="1"/>
</dbReference>
<evidence type="ECO:0000256" key="2">
    <source>
        <dbReference type="ARBA" id="ARBA00022763"/>
    </source>
</evidence>
<dbReference type="InterPro" id="IPR050356">
    <property type="entry name" value="SulA_CellDiv_inhibitor"/>
</dbReference>
<sequence>MQKRYMVIWFRYLTTDWLTLRKPELKDVPFAFVAPERNRIIITAANPIAEAQGIYRGMAAADAKAITTNLQVIDHLEGKEAKLLRQLGLWCIRYTPIVAIDLPDDLILDISGCAHLWGNERAYLKEIVNKLRSAGYNARAAIADTIGTAWAISHYGKTKPIIESGTQAQALLNLPPAALRLESTVLQKQQKLGFATIKSFMQIPRTVLRRRFGDGFLLKMAQALGGEEEYLTPLIPPVPYTERLPCLEPVRTAKAIEIAINKLLEELCTRLQAEGKGVRKAILKCYRIDGIIVHAKISTNRGSHSVSHLFKLFELQISKIEPALGIELFLLEAPKVEDIDPLQEKLWAGKPGLHDTALAELLDKLAGKIGNKAIYRYLPSENYWPERAIKQTLSLTEIPTTKWRTDRPRPIRLLQRPEPVEVMALLPDYPPKVFTYKGKRHIVEKADGPERIEREWWQDKGAHRDYYAVEDADGQRYWLFRLGHYDDAPQWYLHGFFA</sequence>
<dbReference type="SUPFAM" id="SSF56672">
    <property type="entry name" value="DNA/RNA polymerases"/>
    <property type="match status" value="1"/>
</dbReference>
<keyword evidence="2" id="KW-0227">DNA damage</keyword>
<protein>
    <submittedName>
        <fullName evidence="4">Y-family DNA polymerase</fullName>
    </submittedName>
</protein>
<dbReference type="RefSeq" id="WP_377143548.1">
    <property type="nucleotide sequence ID" value="NZ_JBHTIA010000009.1"/>
</dbReference>
<dbReference type="Gene3D" id="3.30.70.270">
    <property type="match status" value="1"/>
</dbReference>
<dbReference type="Gene3D" id="3.40.1170.60">
    <property type="match status" value="1"/>
</dbReference>
<feature type="domain" description="UmuC" evidence="3">
    <location>
        <begin position="16"/>
        <end position="153"/>
    </location>
</feature>
<name>A0ABW2ZIT3_9SPHI</name>
<comment type="similarity">
    <text evidence="1">Belongs to the DNA polymerase type-Y family.</text>
</comment>